<name>A0A1G6R0H1_9EURY</name>
<dbReference type="EMBL" id="FOIC01000011">
    <property type="protein sequence ID" value="SET73884.1"/>
    <property type="molecule type" value="Genomic_DNA"/>
</dbReference>
<dbReference type="STRING" id="392421.SAMN04488694_11193"/>
<sequence length="90" mass="9656">MSRDELEHAAESIRQAADAASDDEAQDRLQNQAATFDDYAHADRGPDHGQLARHEHILNDIADDEGGAVASNLEDALASIGAFRETVEGV</sequence>
<evidence type="ECO:0000313" key="2">
    <source>
        <dbReference type="EMBL" id="SDC97406.1"/>
    </source>
</evidence>
<dbReference type="Proteomes" id="UP000199320">
    <property type="component" value="Unassembled WGS sequence"/>
</dbReference>
<dbReference type="OrthoDB" id="197463at2157"/>
<evidence type="ECO:0000256" key="1">
    <source>
        <dbReference type="SAM" id="MobiDB-lite"/>
    </source>
</evidence>
<protein>
    <submittedName>
        <fullName evidence="2">Uncharacterized protein</fullName>
    </submittedName>
</protein>
<evidence type="ECO:0000313" key="4">
    <source>
        <dbReference type="Proteomes" id="UP000199320"/>
    </source>
</evidence>
<evidence type="ECO:0000313" key="5">
    <source>
        <dbReference type="Proteomes" id="UP000324021"/>
    </source>
</evidence>
<dbReference type="Proteomes" id="UP000324021">
    <property type="component" value="Unassembled WGS sequence"/>
</dbReference>
<dbReference type="InterPro" id="IPR055975">
    <property type="entry name" value="DUF7553"/>
</dbReference>
<accession>A0A1G6R0H1</accession>
<reference evidence="3" key="2">
    <citation type="submission" date="2016-10" db="EMBL/GenBank/DDBJ databases">
        <authorList>
            <person name="de Groot N.N."/>
        </authorList>
    </citation>
    <scope>NUCLEOTIDE SEQUENCE [LARGE SCALE GENOMIC DNA]</scope>
    <source>
        <strain evidence="3">CDM_6</strain>
    </source>
</reference>
<dbReference type="EMBL" id="FMZP01000010">
    <property type="protein sequence ID" value="SDC97406.1"/>
    <property type="molecule type" value="Genomic_DNA"/>
</dbReference>
<dbReference type="Pfam" id="PF24430">
    <property type="entry name" value="DUF7553"/>
    <property type="match status" value="1"/>
</dbReference>
<reference evidence="4 5" key="1">
    <citation type="submission" date="2016-10" db="EMBL/GenBank/DDBJ databases">
        <authorList>
            <person name="Varghese N."/>
            <person name="Submissions S."/>
        </authorList>
    </citation>
    <scope>NUCLEOTIDE SEQUENCE [LARGE SCALE GENOMIC DNA]</scope>
    <source>
        <strain evidence="2 5">CDM_1</strain>
        <strain evidence="4">CDM_6</strain>
    </source>
</reference>
<dbReference type="AlphaFoldDB" id="A0A1G6R0H1"/>
<feature type="compositionally biased region" description="Basic and acidic residues" evidence="1">
    <location>
        <begin position="38"/>
        <end position="53"/>
    </location>
</feature>
<gene>
    <name evidence="3" type="ORF">SAMN04488694_11193</name>
    <name evidence="2" type="ORF">SAMN05192552_101032</name>
</gene>
<proteinExistence type="predicted"/>
<evidence type="ECO:0000313" key="3">
    <source>
        <dbReference type="EMBL" id="SET73884.1"/>
    </source>
</evidence>
<organism evidence="2 5">
    <name type="scientific">Natrinema hispanicum</name>
    <dbReference type="NCBI Taxonomy" id="392421"/>
    <lineage>
        <taxon>Archaea</taxon>
        <taxon>Methanobacteriati</taxon>
        <taxon>Methanobacteriota</taxon>
        <taxon>Stenosarchaea group</taxon>
        <taxon>Halobacteria</taxon>
        <taxon>Halobacteriales</taxon>
        <taxon>Natrialbaceae</taxon>
        <taxon>Natrinema</taxon>
    </lineage>
</organism>
<feature type="compositionally biased region" description="Basic and acidic residues" evidence="1">
    <location>
        <begin position="1"/>
        <end position="11"/>
    </location>
</feature>
<keyword evidence="4" id="KW-1185">Reference proteome</keyword>
<feature type="region of interest" description="Disordered" evidence="1">
    <location>
        <begin position="1"/>
        <end position="53"/>
    </location>
</feature>
<dbReference type="RefSeq" id="WP_092933344.1">
    <property type="nucleotide sequence ID" value="NZ_FMZP01000010.1"/>
</dbReference>